<sequence length="130" mass="14998">MKRFNYLLDPLFLICCGLYVVNRWVIKPHVHAAFFHNWFNDGLLIPCALPPLLLLHKLCGLRNHDAFPTTGEIAAHLVGWSVLFEWIGPRIMRTTGDPWDVVAYAVGAVLAFVWWRFDRITPLRKTADEL</sequence>
<proteinExistence type="predicted"/>
<name>B9XDS4_PEDPL</name>
<accession>B9XDS4</accession>
<evidence type="ECO:0000313" key="2">
    <source>
        <dbReference type="EMBL" id="EEF62220.1"/>
    </source>
</evidence>
<dbReference type="OrthoDB" id="197726at2"/>
<reference evidence="2 3" key="1">
    <citation type="journal article" date="2011" name="J. Bacteriol.">
        <title>Genome sequence of 'Pedosphaera parvula' Ellin514, an aerobic Verrucomicrobial isolate from pasture soil.</title>
        <authorList>
            <person name="Kant R."/>
            <person name="van Passel M.W."/>
            <person name="Sangwan P."/>
            <person name="Palva A."/>
            <person name="Lucas S."/>
            <person name="Copeland A."/>
            <person name="Lapidus A."/>
            <person name="Glavina Del Rio T."/>
            <person name="Dalin E."/>
            <person name="Tice H."/>
            <person name="Bruce D."/>
            <person name="Goodwin L."/>
            <person name="Pitluck S."/>
            <person name="Chertkov O."/>
            <person name="Larimer F.W."/>
            <person name="Land M.L."/>
            <person name="Hauser L."/>
            <person name="Brettin T.S."/>
            <person name="Detter J.C."/>
            <person name="Han S."/>
            <person name="de Vos W.M."/>
            <person name="Janssen P.H."/>
            <person name="Smidt H."/>
        </authorList>
    </citation>
    <scope>NUCLEOTIDE SEQUENCE [LARGE SCALE GENOMIC DNA]</scope>
    <source>
        <strain evidence="2 3">Ellin514</strain>
    </source>
</reference>
<keyword evidence="1" id="KW-0472">Membrane</keyword>
<dbReference type="RefSeq" id="WP_007413972.1">
    <property type="nucleotide sequence ID" value="NZ_ABOX02000006.1"/>
</dbReference>
<feature type="transmembrane region" description="Helical" evidence="1">
    <location>
        <begin position="7"/>
        <end position="26"/>
    </location>
</feature>
<dbReference type="AlphaFoldDB" id="B9XDS4"/>
<keyword evidence="1" id="KW-0812">Transmembrane</keyword>
<feature type="transmembrane region" description="Helical" evidence="1">
    <location>
        <begin position="99"/>
        <end position="117"/>
    </location>
</feature>
<dbReference type="EMBL" id="ABOX02000006">
    <property type="protein sequence ID" value="EEF62220.1"/>
    <property type="molecule type" value="Genomic_DNA"/>
</dbReference>
<dbReference type="Proteomes" id="UP000003688">
    <property type="component" value="Unassembled WGS sequence"/>
</dbReference>
<protein>
    <recommendedName>
        <fullName evidence="4">Transmembrane protein</fullName>
    </recommendedName>
</protein>
<keyword evidence="1" id="KW-1133">Transmembrane helix</keyword>
<comment type="caution">
    <text evidence="2">The sequence shown here is derived from an EMBL/GenBank/DDBJ whole genome shotgun (WGS) entry which is preliminary data.</text>
</comment>
<dbReference type="STRING" id="320771.Cflav_PD6497"/>
<evidence type="ECO:0000256" key="1">
    <source>
        <dbReference type="SAM" id="Phobius"/>
    </source>
</evidence>
<gene>
    <name evidence="2" type="ORF">Cflav_PD6497</name>
</gene>
<evidence type="ECO:0000313" key="3">
    <source>
        <dbReference type="Proteomes" id="UP000003688"/>
    </source>
</evidence>
<evidence type="ECO:0008006" key="4">
    <source>
        <dbReference type="Google" id="ProtNLM"/>
    </source>
</evidence>
<organism evidence="2 3">
    <name type="scientific">Pedosphaera parvula (strain Ellin514)</name>
    <dbReference type="NCBI Taxonomy" id="320771"/>
    <lineage>
        <taxon>Bacteria</taxon>
        <taxon>Pseudomonadati</taxon>
        <taxon>Verrucomicrobiota</taxon>
        <taxon>Pedosphaerae</taxon>
        <taxon>Pedosphaerales</taxon>
        <taxon>Pedosphaeraceae</taxon>
        <taxon>Pedosphaera</taxon>
    </lineage>
</organism>
<keyword evidence="3" id="KW-1185">Reference proteome</keyword>